<keyword evidence="2 3" id="KW-0040">ANK repeat</keyword>
<keyword evidence="1" id="KW-0677">Repeat</keyword>
<name>A0A6A6SJ51_9PLEO</name>
<sequence>PIHLAVRNGHLGALKELIKGHANVNIVEPLEQETALHIAASKGHLALVLVQTLLNTGIDIFALSTREGMGLVHFAARRGSARILAELLQYRDTDANLTDAMDRSPLHHAVAVKNIACVRVLLDANAALKTEDPEGFAPLHRAFSLSSLTMAEMIIGKQLAQGISINLKDSRGRYPIHLAKTADMAPVVVEALLGCGAKLDQLDDNKRNPMEALCATE</sequence>
<accession>A0A6A6SJ51</accession>
<feature type="repeat" description="ANK" evidence="3">
    <location>
        <begin position="31"/>
        <end position="65"/>
    </location>
</feature>
<dbReference type="AlphaFoldDB" id="A0A6A6SJ51"/>
<feature type="repeat" description="ANK" evidence="3">
    <location>
        <begin position="171"/>
        <end position="204"/>
    </location>
</feature>
<dbReference type="Pfam" id="PF12796">
    <property type="entry name" value="Ank_2"/>
    <property type="match status" value="1"/>
</dbReference>
<dbReference type="SUPFAM" id="SSF48403">
    <property type="entry name" value="Ankyrin repeat"/>
    <property type="match status" value="1"/>
</dbReference>
<protein>
    <submittedName>
        <fullName evidence="4">Ankyrin</fullName>
    </submittedName>
</protein>
<dbReference type="PROSITE" id="PS50088">
    <property type="entry name" value="ANK_REPEAT"/>
    <property type="match status" value="4"/>
</dbReference>
<dbReference type="PANTHER" id="PTHR24198">
    <property type="entry name" value="ANKYRIN REPEAT AND PROTEIN KINASE DOMAIN-CONTAINING PROTEIN"/>
    <property type="match status" value="1"/>
</dbReference>
<gene>
    <name evidence="4" type="ORF">K491DRAFT_558332</name>
</gene>
<evidence type="ECO:0000313" key="4">
    <source>
        <dbReference type="EMBL" id="KAF2647826.1"/>
    </source>
</evidence>
<evidence type="ECO:0000256" key="3">
    <source>
        <dbReference type="PROSITE-ProRule" id="PRU00023"/>
    </source>
</evidence>
<dbReference type="PANTHER" id="PTHR24198:SF165">
    <property type="entry name" value="ANKYRIN REPEAT-CONTAINING PROTEIN-RELATED"/>
    <property type="match status" value="1"/>
</dbReference>
<feature type="repeat" description="ANK" evidence="3">
    <location>
        <begin position="101"/>
        <end position="133"/>
    </location>
</feature>
<dbReference type="Proteomes" id="UP000799324">
    <property type="component" value="Unassembled WGS sequence"/>
</dbReference>
<evidence type="ECO:0000256" key="1">
    <source>
        <dbReference type="ARBA" id="ARBA00022737"/>
    </source>
</evidence>
<organism evidence="4 5">
    <name type="scientific">Lophiostoma macrostomum CBS 122681</name>
    <dbReference type="NCBI Taxonomy" id="1314788"/>
    <lineage>
        <taxon>Eukaryota</taxon>
        <taxon>Fungi</taxon>
        <taxon>Dikarya</taxon>
        <taxon>Ascomycota</taxon>
        <taxon>Pezizomycotina</taxon>
        <taxon>Dothideomycetes</taxon>
        <taxon>Pleosporomycetidae</taxon>
        <taxon>Pleosporales</taxon>
        <taxon>Lophiostomataceae</taxon>
        <taxon>Lophiostoma</taxon>
    </lineage>
</organism>
<dbReference type="Gene3D" id="1.25.40.20">
    <property type="entry name" value="Ankyrin repeat-containing domain"/>
    <property type="match status" value="2"/>
</dbReference>
<dbReference type="OrthoDB" id="195446at2759"/>
<dbReference type="Pfam" id="PF00023">
    <property type="entry name" value="Ank"/>
    <property type="match status" value="1"/>
</dbReference>
<feature type="non-terminal residue" evidence="4">
    <location>
        <position position="1"/>
    </location>
</feature>
<dbReference type="PROSITE" id="PS50297">
    <property type="entry name" value="ANK_REP_REGION"/>
    <property type="match status" value="3"/>
</dbReference>
<feature type="non-terminal residue" evidence="4">
    <location>
        <position position="217"/>
    </location>
</feature>
<evidence type="ECO:0000313" key="5">
    <source>
        <dbReference type="Proteomes" id="UP000799324"/>
    </source>
</evidence>
<dbReference type="EMBL" id="MU004580">
    <property type="protein sequence ID" value="KAF2647826.1"/>
    <property type="molecule type" value="Genomic_DNA"/>
</dbReference>
<feature type="repeat" description="ANK" evidence="3">
    <location>
        <begin position="1"/>
        <end position="29"/>
    </location>
</feature>
<reference evidence="4" key="1">
    <citation type="journal article" date="2020" name="Stud. Mycol.">
        <title>101 Dothideomycetes genomes: a test case for predicting lifestyles and emergence of pathogens.</title>
        <authorList>
            <person name="Haridas S."/>
            <person name="Albert R."/>
            <person name="Binder M."/>
            <person name="Bloem J."/>
            <person name="Labutti K."/>
            <person name="Salamov A."/>
            <person name="Andreopoulos B."/>
            <person name="Baker S."/>
            <person name="Barry K."/>
            <person name="Bills G."/>
            <person name="Bluhm B."/>
            <person name="Cannon C."/>
            <person name="Castanera R."/>
            <person name="Culley D."/>
            <person name="Daum C."/>
            <person name="Ezra D."/>
            <person name="Gonzalez J."/>
            <person name="Henrissat B."/>
            <person name="Kuo A."/>
            <person name="Liang C."/>
            <person name="Lipzen A."/>
            <person name="Lutzoni F."/>
            <person name="Magnuson J."/>
            <person name="Mondo S."/>
            <person name="Nolan M."/>
            <person name="Ohm R."/>
            <person name="Pangilinan J."/>
            <person name="Park H.-J."/>
            <person name="Ramirez L."/>
            <person name="Alfaro M."/>
            <person name="Sun H."/>
            <person name="Tritt A."/>
            <person name="Yoshinaga Y."/>
            <person name="Zwiers L.-H."/>
            <person name="Turgeon B."/>
            <person name="Goodwin S."/>
            <person name="Spatafora J."/>
            <person name="Crous P."/>
            <person name="Grigoriev I."/>
        </authorList>
    </citation>
    <scope>NUCLEOTIDE SEQUENCE</scope>
    <source>
        <strain evidence="4">CBS 122681</strain>
    </source>
</reference>
<dbReference type="InterPro" id="IPR002110">
    <property type="entry name" value="Ankyrin_rpt"/>
</dbReference>
<proteinExistence type="predicted"/>
<keyword evidence="5" id="KW-1185">Reference proteome</keyword>
<dbReference type="InterPro" id="IPR036770">
    <property type="entry name" value="Ankyrin_rpt-contain_sf"/>
</dbReference>
<dbReference type="SMART" id="SM00248">
    <property type="entry name" value="ANK"/>
    <property type="match status" value="6"/>
</dbReference>
<evidence type="ECO:0000256" key="2">
    <source>
        <dbReference type="ARBA" id="ARBA00023043"/>
    </source>
</evidence>